<protein>
    <submittedName>
        <fullName evidence="5">Uncharacterized protein</fullName>
    </submittedName>
</protein>
<dbReference type="EMBL" id="QXFW01000587">
    <property type="protein sequence ID" value="KAE9007984.1"/>
    <property type="molecule type" value="Genomic_DNA"/>
</dbReference>
<evidence type="ECO:0000313" key="11">
    <source>
        <dbReference type="Proteomes" id="UP000437068"/>
    </source>
</evidence>
<evidence type="ECO:0000313" key="5">
    <source>
        <dbReference type="EMBL" id="KAE9143965.1"/>
    </source>
</evidence>
<evidence type="ECO:0000313" key="13">
    <source>
        <dbReference type="Proteomes" id="UP000440732"/>
    </source>
</evidence>
<dbReference type="EMBL" id="QXGA01000577">
    <property type="protein sequence ID" value="KAE9143965.1"/>
    <property type="molecule type" value="Genomic_DNA"/>
</dbReference>
<dbReference type="EMBL" id="QXGE01000601">
    <property type="protein sequence ID" value="KAE9307969.1"/>
    <property type="molecule type" value="Genomic_DNA"/>
</dbReference>
<dbReference type="Proteomes" id="UP000440732">
    <property type="component" value="Unassembled WGS sequence"/>
</dbReference>
<evidence type="ECO:0000313" key="15">
    <source>
        <dbReference type="Proteomes" id="UP000460718"/>
    </source>
</evidence>
<reference evidence="9 10" key="1">
    <citation type="submission" date="2018-08" db="EMBL/GenBank/DDBJ databases">
        <title>Genomic investigation of the strawberry pathogen Phytophthora fragariae indicates pathogenicity is determined by transcriptional variation in three key races.</title>
        <authorList>
            <person name="Adams T.M."/>
            <person name="Armitage A.D."/>
            <person name="Sobczyk M.K."/>
            <person name="Bates H.J."/>
            <person name="Dunwell J.M."/>
            <person name="Nellist C.F."/>
            <person name="Harrison R.J."/>
        </authorList>
    </citation>
    <scope>NUCLEOTIDE SEQUENCE [LARGE SCALE GENOMIC DNA]</scope>
    <source>
        <strain evidence="8 11">A4</strain>
        <strain evidence="7 12">BC-1</strain>
        <strain evidence="6 10">NOV-27</strain>
        <strain evidence="5 13">NOV-5</strain>
        <strain evidence="4 14">NOV-71</strain>
        <strain evidence="2 9">NOV-9</strain>
        <strain evidence="3 15">SCRP245</strain>
    </source>
</reference>
<dbReference type="EMBL" id="QXFZ01000642">
    <property type="protein sequence ID" value="KAE9109317.1"/>
    <property type="molecule type" value="Genomic_DNA"/>
</dbReference>
<evidence type="ECO:0000313" key="6">
    <source>
        <dbReference type="EMBL" id="KAE9209198.1"/>
    </source>
</evidence>
<proteinExistence type="predicted"/>
<dbReference type="Proteomes" id="UP000440367">
    <property type="component" value="Unassembled WGS sequence"/>
</dbReference>
<evidence type="ECO:0000313" key="4">
    <source>
        <dbReference type="EMBL" id="KAE9109317.1"/>
    </source>
</evidence>
<evidence type="ECO:0000313" key="9">
    <source>
        <dbReference type="Proteomes" id="UP000429523"/>
    </source>
</evidence>
<comment type="caution">
    <text evidence="5">The sequence shown here is derived from an EMBL/GenBank/DDBJ whole genome shotgun (WGS) entry which is preliminary data.</text>
</comment>
<feature type="signal peptide" evidence="1">
    <location>
        <begin position="1"/>
        <end position="23"/>
    </location>
</feature>
<dbReference type="Proteomes" id="UP000441208">
    <property type="component" value="Unassembled WGS sequence"/>
</dbReference>
<evidence type="ECO:0000313" key="14">
    <source>
        <dbReference type="Proteomes" id="UP000441208"/>
    </source>
</evidence>
<feature type="chain" id="PRO_5036166185" evidence="1">
    <location>
        <begin position="24"/>
        <end position="56"/>
    </location>
</feature>
<evidence type="ECO:0000313" key="2">
    <source>
        <dbReference type="EMBL" id="KAE8936864.1"/>
    </source>
</evidence>
<keyword evidence="10" id="KW-1185">Reference proteome</keyword>
<dbReference type="Proteomes" id="UP000429523">
    <property type="component" value="Unassembled WGS sequence"/>
</dbReference>
<evidence type="ECO:0000313" key="8">
    <source>
        <dbReference type="EMBL" id="KAE9307969.1"/>
    </source>
</evidence>
<dbReference type="Proteomes" id="UP000460718">
    <property type="component" value="Unassembled WGS sequence"/>
</dbReference>
<evidence type="ECO:0000313" key="12">
    <source>
        <dbReference type="Proteomes" id="UP000440367"/>
    </source>
</evidence>
<name>A0A6A3TXP2_9STRA</name>
<dbReference type="EMBL" id="QXGF01000682">
    <property type="protein sequence ID" value="KAE8936864.1"/>
    <property type="molecule type" value="Genomic_DNA"/>
</dbReference>
<dbReference type="Proteomes" id="UP000433483">
    <property type="component" value="Unassembled WGS sequence"/>
</dbReference>
<sequence>MICCLQGTLVISITSISWLLVYTACNCRAEGATGAGAWSRSRNQLVRCCDLVYVSG</sequence>
<dbReference type="EMBL" id="QXGD01000687">
    <property type="protein sequence ID" value="KAE9228488.1"/>
    <property type="molecule type" value="Genomic_DNA"/>
</dbReference>
<evidence type="ECO:0000313" key="10">
    <source>
        <dbReference type="Proteomes" id="UP000433483"/>
    </source>
</evidence>
<dbReference type="EMBL" id="QXGB01000610">
    <property type="protein sequence ID" value="KAE9209198.1"/>
    <property type="molecule type" value="Genomic_DNA"/>
</dbReference>
<accession>A0A6A3TXP2</accession>
<evidence type="ECO:0000313" key="3">
    <source>
        <dbReference type="EMBL" id="KAE9007984.1"/>
    </source>
</evidence>
<evidence type="ECO:0000313" key="7">
    <source>
        <dbReference type="EMBL" id="KAE9228488.1"/>
    </source>
</evidence>
<evidence type="ECO:0000256" key="1">
    <source>
        <dbReference type="SAM" id="SignalP"/>
    </source>
</evidence>
<organism evidence="5 13">
    <name type="scientific">Phytophthora fragariae</name>
    <dbReference type="NCBI Taxonomy" id="53985"/>
    <lineage>
        <taxon>Eukaryota</taxon>
        <taxon>Sar</taxon>
        <taxon>Stramenopiles</taxon>
        <taxon>Oomycota</taxon>
        <taxon>Peronosporomycetes</taxon>
        <taxon>Peronosporales</taxon>
        <taxon>Peronosporaceae</taxon>
        <taxon>Phytophthora</taxon>
    </lineage>
</organism>
<dbReference type="AlphaFoldDB" id="A0A6A3TXP2"/>
<dbReference type="Proteomes" id="UP000437068">
    <property type="component" value="Unassembled WGS sequence"/>
</dbReference>
<keyword evidence="1" id="KW-0732">Signal</keyword>
<gene>
    <name evidence="8" type="ORF">PF001_g11378</name>
    <name evidence="7" type="ORF">PF002_g13529</name>
    <name evidence="6" type="ORF">PF005_g11921</name>
    <name evidence="5" type="ORF">PF006_g11053</name>
    <name evidence="4" type="ORF">PF007_g12292</name>
    <name evidence="2" type="ORF">PF009_g13217</name>
    <name evidence="3" type="ORF">PF011_g10890</name>
</gene>